<gene>
    <name evidence="2" type="ORF">L596_005834</name>
</gene>
<feature type="compositionally biased region" description="Basic and acidic residues" evidence="1">
    <location>
        <begin position="83"/>
        <end position="93"/>
    </location>
</feature>
<reference evidence="2 3" key="1">
    <citation type="journal article" date="2015" name="Genome Biol.">
        <title>Comparative genomics of Steinernema reveals deeply conserved gene regulatory networks.</title>
        <authorList>
            <person name="Dillman A.R."/>
            <person name="Macchietto M."/>
            <person name="Porter C.F."/>
            <person name="Rogers A."/>
            <person name="Williams B."/>
            <person name="Antoshechkin I."/>
            <person name="Lee M.M."/>
            <person name="Goodwin Z."/>
            <person name="Lu X."/>
            <person name="Lewis E.E."/>
            <person name="Goodrich-Blair H."/>
            <person name="Stock S.P."/>
            <person name="Adams B.J."/>
            <person name="Sternberg P.W."/>
            <person name="Mortazavi A."/>
        </authorList>
    </citation>
    <scope>NUCLEOTIDE SEQUENCE [LARGE SCALE GENOMIC DNA]</scope>
    <source>
        <strain evidence="2 3">ALL</strain>
    </source>
</reference>
<feature type="region of interest" description="Disordered" evidence="1">
    <location>
        <begin position="65"/>
        <end position="94"/>
    </location>
</feature>
<evidence type="ECO:0000313" key="2">
    <source>
        <dbReference type="EMBL" id="TMS39286.1"/>
    </source>
</evidence>
<dbReference type="EMBL" id="AZBU02000001">
    <property type="protein sequence ID" value="TMS39286.1"/>
    <property type="molecule type" value="Genomic_DNA"/>
</dbReference>
<protein>
    <submittedName>
        <fullName evidence="2">Uncharacterized protein</fullName>
    </submittedName>
</protein>
<name>A0A4U8V0A0_STECR</name>
<reference evidence="2 3" key="2">
    <citation type="journal article" date="2019" name="G3 (Bethesda)">
        <title>Hybrid Assembly of the Genome of the Entomopathogenic Nematode Steinernema carpocapsae Identifies the X-Chromosome.</title>
        <authorList>
            <person name="Serra L."/>
            <person name="Macchietto M."/>
            <person name="Macias-Munoz A."/>
            <person name="McGill C.J."/>
            <person name="Rodriguez I.M."/>
            <person name="Rodriguez B."/>
            <person name="Murad R."/>
            <person name="Mortazavi A."/>
        </authorList>
    </citation>
    <scope>NUCLEOTIDE SEQUENCE [LARGE SCALE GENOMIC DNA]</scope>
    <source>
        <strain evidence="2 3">ALL</strain>
    </source>
</reference>
<evidence type="ECO:0000256" key="1">
    <source>
        <dbReference type="SAM" id="MobiDB-lite"/>
    </source>
</evidence>
<dbReference type="Proteomes" id="UP000298663">
    <property type="component" value="Unassembled WGS sequence"/>
</dbReference>
<dbReference type="AlphaFoldDB" id="A0A4U8V0A0"/>
<comment type="caution">
    <text evidence="2">The sequence shown here is derived from an EMBL/GenBank/DDBJ whole genome shotgun (WGS) entry which is preliminary data.</text>
</comment>
<feature type="region of interest" description="Disordered" evidence="1">
    <location>
        <begin position="19"/>
        <end position="42"/>
    </location>
</feature>
<evidence type="ECO:0000313" key="3">
    <source>
        <dbReference type="Proteomes" id="UP000298663"/>
    </source>
</evidence>
<keyword evidence="3" id="KW-1185">Reference proteome</keyword>
<accession>A0A4U8V0A0</accession>
<sequence length="149" mass="16503">MWDTISIAESDGCGCCYRPSGVPRRSKPPPYPGPSPASSHDAYRLIDSNANPRSPFFLMPYALDDTFNGIEKPPSGKSKRSKEKSLYSQDKHAPSRVHYTSALYGAAARNGYYYSYGFSVTSTGHKPPKTIFIYALSTFKNLKLIPIPQ</sequence>
<proteinExistence type="predicted"/>
<organism evidence="2 3">
    <name type="scientific">Steinernema carpocapsae</name>
    <name type="common">Entomopathogenic nematode</name>
    <dbReference type="NCBI Taxonomy" id="34508"/>
    <lineage>
        <taxon>Eukaryota</taxon>
        <taxon>Metazoa</taxon>
        <taxon>Ecdysozoa</taxon>
        <taxon>Nematoda</taxon>
        <taxon>Chromadorea</taxon>
        <taxon>Rhabditida</taxon>
        <taxon>Tylenchina</taxon>
        <taxon>Panagrolaimomorpha</taxon>
        <taxon>Strongyloidoidea</taxon>
        <taxon>Steinernematidae</taxon>
        <taxon>Steinernema</taxon>
    </lineage>
</organism>